<comment type="caution">
    <text evidence="3">The sequence shown here is derived from an EMBL/GenBank/DDBJ whole genome shotgun (WGS) entry which is preliminary data.</text>
</comment>
<name>A0A399J0Q9_9RHOB</name>
<reference evidence="3 4" key="1">
    <citation type="submission" date="2018-08" db="EMBL/GenBank/DDBJ databases">
        <title>Pseudooceanicola sediminis CY03 in the family Rhodobacteracea.</title>
        <authorList>
            <person name="Zhang Y.-J."/>
        </authorList>
    </citation>
    <scope>NUCLEOTIDE SEQUENCE [LARGE SCALE GENOMIC DNA]</scope>
    <source>
        <strain evidence="3 4">CY03</strain>
    </source>
</reference>
<keyword evidence="4" id="KW-1185">Reference proteome</keyword>
<feature type="signal peptide" evidence="1">
    <location>
        <begin position="1"/>
        <end position="27"/>
    </location>
</feature>
<gene>
    <name evidence="3" type="ORF">DL237_10165</name>
</gene>
<dbReference type="OrthoDB" id="7874278at2"/>
<evidence type="ECO:0000313" key="4">
    <source>
        <dbReference type="Proteomes" id="UP000265848"/>
    </source>
</evidence>
<evidence type="ECO:0000256" key="1">
    <source>
        <dbReference type="SAM" id="SignalP"/>
    </source>
</evidence>
<dbReference type="Proteomes" id="UP000265848">
    <property type="component" value="Unassembled WGS sequence"/>
</dbReference>
<sequence length="213" mass="22883">MRLVPVLFCVLALLGLNACSMVTTSVAANSAIPADITPRTVYITPGDGADAASLGWQTNARTLAGVLLAHGFATVPRRADARLIASFAYSVDDGRQVTSEYRVPERDIIGYRTVPARRPGPDGTTGTRRVPVFGVVGYEMRTKVETVFTRRVTLDMTDARTGRQVFEARGISRGPCAAFTTEADAIFGALLKDFPQARTGNITIKSENGCTRL</sequence>
<feature type="domain" description="DUF4136" evidence="2">
    <location>
        <begin position="48"/>
        <end position="195"/>
    </location>
</feature>
<dbReference type="Pfam" id="PF13590">
    <property type="entry name" value="DUF4136"/>
    <property type="match status" value="1"/>
</dbReference>
<proteinExistence type="predicted"/>
<keyword evidence="1" id="KW-0732">Signal</keyword>
<dbReference type="RefSeq" id="WP_119398940.1">
    <property type="nucleotide sequence ID" value="NZ_QWJJ01000007.1"/>
</dbReference>
<dbReference type="AlphaFoldDB" id="A0A399J0Q9"/>
<evidence type="ECO:0000259" key="2">
    <source>
        <dbReference type="Pfam" id="PF13590"/>
    </source>
</evidence>
<dbReference type="InterPro" id="IPR025411">
    <property type="entry name" value="DUF4136"/>
</dbReference>
<accession>A0A399J0Q9</accession>
<evidence type="ECO:0000313" key="3">
    <source>
        <dbReference type="EMBL" id="RII39028.1"/>
    </source>
</evidence>
<organism evidence="3 4">
    <name type="scientific">Pseudooceanicola sediminis</name>
    <dbReference type="NCBI Taxonomy" id="2211117"/>
    <lineage>
        <taxon>Bacteria</taxon>
        <taxon>Pseudomonadati</taxon>
        <taxon>Pseudomonadota</taxon>
        <taxon>Alphaproteobacteria</taxon>
        <taxon>Rhodobacterales</taxon>
        <taxon>Paracoccaceae</taxon>
        <taxon>Pseudooceanicola</taxon>
    </lineage>
</organism>
<protein>
    <submittedName>
        <fullName evidence="3">DUF4136 domain-containing protein</fullName>
    </submittedName>
</protein>
<dbReference type="EMBL" id="QWJJ01000007">
    <property type="protein sequence ID" value="RII39028.1"/>
    <property type="molecule type" value="Genomic_DNA"/>
</dbReference>
<feature type="chain" id="PRO_5017463517" evidence="1">
    <location>
        <begin position="28"/>
        <end position="213"/>
    </location>
</feature>